<dbReference type="PROSITE" id="PS52050">
    <property type="entry name" value="WYL"/>
    <property type="match status" value="1"/>
</dbReference>
<organism evidence="3 4">
    <name type="scientific">Lactiplantibacillus dongliensis</name>
    <dbReference type="NCBI Taxonomy" id="2559919"/>
    <lineage>
        <taxon>Bacteria</taxon>
        <taxon>Bacillati</taxon>
        <taxon>Bacillota</taxon>
        <taxon>Bacilli</taxon>
        <taxon>Lactobacillales</taxon>
        <taxon>Lactobacillaceae</taxon>
        <taxon>Lactiplantibacillus</taxon>
    </lineage>
</organism>
<feature type="domain" description="WYL" evidence="1">
    <location>
        <begin position="158"/>
        <end position="219"/>
    </location>
</feature>
<dbReference type="InterPro" id="IPR051534">
    <property type="entry name" value="CBASS_pafABC_assoc_protein"/>
</dbReference>
<dbReference type="Pfam" id="PF13280">
    <property type="entry name" value="WYL"/>
    <property type="match status" value="1"/>
</dbReference>
<reference evidence="4" key="1">
    <citation type="journal article" date="2019" name="Int. J. Syst. Evol. Microbiol.">
        <title>The Global Catalogue of Microorganisms (GCM) 10K type strain sequencing project: providing services to taxonomists for standard genome sequencing and annotation.</title>
        <authorList>
            <consortium name="The Broad Institute Genomics Platform"/>
            <consortium name="The Broad Institute Genome Sequencing Center for Infectious Disease"/>
            <person name="Wu L."/>
            <person name="Ma J."/>
        </authorList>
    </citation>
    <scope>NUCLEOTIDE SEQUENCE [LARGE SCALE GENOMIC DNA]</scope>
    <source>
        <strain evidence="4">CCM 8932</strain>
    </source>
</reference>
<protein>
    <submittedName>
        <fullName evidence="3">Helix-turn-helix transcriptional regulator</fullName>
    </submittedName>
</protein>
<dbReference type="PANTHER" id="PTHR34580:SF1">
    <property type="entry name" value="PROTEIN PAFC"/>
    <property type="match status" value="1"/>
</dbReference>
<dbReference type="RefSeq" id="WP_137640905.1">
    <property type="nucleotide sequence ID" value="NZ_BJDK01000032.1"/>
</dbReference>
<sequence>MAATDFKTSGQRQLAIYHDLINENRLKKAELAAAYNVTPRSIQRDINAVNDFLTTINDPRQIKYNPTYKSYELQVDTPTNEVTDKHQLVARDVLAIAKIVLASRAFTKPELDDLLDGLTNLIQPTSRKAVKSIIGDEKIFYTPVHHGQSLLNLLWFFSDAIRHQTTMTITYQRRENFEVTRTILPEAVIFSEYYFYIACYNAKHQTTLFYRADRIKTYRPSQPSQQITRSRSDRFNDGEFRKRIQFMYPGNILKVRFQFWGIVEAALDRFPTAEVVQRYFANGQVEPFDPKNDHERYRQPDQGGSVVIEAEVLGDYGVMMWLLSQGAAVKVLGPSDFVEKVKTELTKMQARYK</sequence>
<accession>A0ABW1R680</accession>
<evidence type="ECO:0000259" key="1">
    <source>
        <dbReference type="Pfam" id="PF13280"/>
    </source>
</evidence>
<evidence type="ECO:0000313" key="4">
    <source>
        <dbReference type="Proteomes" id="UP001596253"/>
    </source>
</evidence>
<name>A0ABW1R680_9LACO</name>
<evidence type="ECO:0000313" key="3">
    <source>
        <dbReference type="EMBL" id="MFC6164664.1"/>
    </source>
</evidence>
<keyword evidence="4" id="KW-1185">Reference proteome</keyword>
<evidence type="ECO:0000259" key="2">
    <source>
        <dbReference type="Pfam" id="PF25583"/>
    </source>
</evidence>
<proteinExistence type="predicted"/>
<dbReference type="Pfam" id="PF25583">
    <property type="entry name" value="WCX"/>
    <property type="match status" value="1"/>
</dbReference>
<comment type="caution">
    <text evidence="3">The sequence shown here is derived from an EMBL/GenBank/DDBJ whole genome shotgun (WGS) entry which is preliminary data.</text>
</comment>
<gene>
    <name evidence="3" type="ORF">ACFP3T_08285</name>
</gene>
<dbReference type="InterPro" id="IPR026881">
    <property type="entry name" value="WYL_dom"/>
</dbReference>
<feature type="domain" description="WCX" evidence="2">
    <location>
        <begin position="287"/>
        <end position="348"/>
    </location>
</feature>
<dbReference type="Proteomes" id="UP001596253">
    <property type="component" value="Unassembled WGS sequence"/>
</dbReference>
<dbReference type="EMBL" id="JBHSSD010000036">
    <property type="protein sequence ID" value="MFC6164664.1"/>
    <property type="molecule type" value="Genomic_DNA"/>
</dbReference>
<dbReference type="InterPro" id="IPR057727">
    <property type="entry name" value="WCX_dom"/>
</dbReference>
<dbReference type="PANTHER" id="PTHR34580">
    <property type="match status" value="1"/>
</dbReference>